<comment type="caution">
    <text evidence="1">The sequence shown here is derived from an EMBL/GenBank/DDBJ whole genome shotgun (WGS) entry which is preliminary data.</text>
</comment>
<proteinExistence type="predicted"/>
<name>A0A0F8X098_9ZZZZ</name>
<dbReference type="EMBL" id="LAZR01066106">
    <property type="protein sequence ID" value="KKK54220.1"/>
    <property type="molecule type" value="Genomic_DNA"/>
</dbReference>
<gene>
    <name evidence="1" type="ORF">LCGC14_3086930</name>
</gene>
<evidence type="ECO:0000313" key="1">
    <source>
        <dbReference type="EMBL" id="KKK54220.1"/>
    </source>
</evidence>
<organism evidence="1">
    <name type="scientific">marine sediment metagenome</name>
    <dbReference type="NCBI Taxonomy" id="412755"/>
    <lineage>
        <taxon>unclassified sequences</taxon>
        <taxon>metagenomes</taxon>
        <taxon>ecological metagenomes</taxon>
    </lineage>
</organism>
<dbReference type="AlphaFoldDB" id="A0A0F8X098"/>
<reference evidence="1" key="1">
    <citation type="journal article" date="2015" name="Nature">
        <title>Complex archaea that bridge the gap between prokaryotes and eukaryotes.</title>
        <authorList>
            <person name="Spang A."/>
            <person name="Saw J.H."/>
            <person name="Jorgensen S.L."/>
            <person name="Zaremba-Niedzwiedzka K."/>
            <person name="Martijn J."/>
            <person name="Lind A.E."/>
            <person name="van Eijk R."/>
            <person name="Schleper C."/>
            <person name="Guy L."/>
            <person name="Ettema T.J."/>
        </authorList>
    </citation>
    <scope>NUCLEOTIDE SEQUENCE</scope>
</reference>
<sequence length="55" mass="6228">MSSMELTFAKQEIEDLKQAGLLQRSATLTLLLDLQVMLEDGDYDEALEFIKGHVE</sequence>
<protein>
    <submittedName>
        <fullName evidence="1">Uncharacterized protein</fullName>
    </submittedName>
</protein>
<accession>A0A0F8X098</accession>